<keyword evidence="1" id="KW-0812">Transmembrane</keyword>
<proteinExistence type="predicted"/>
<dbReference type="InterPro" id="IPR021529">
    <property type="entry name" value="DUF2798"/>
</dbReference>
<evidence type="ECO:0000256" key="1">
    <source>
        <dbReference type="SAM" id="Phobius"/>
    </source>
</evidence>
<comment type="caution">
    <text evidence="2">The sequence shown here is derived from an EMBL/GenBank/DDBJ whole genome shotgun (WGS) entry which is preliminary data.</text>
</comment>
<feature type="transmembrane region" description="Helical" evidence="1">
    <location>
        <begin position="12"/>
        <end position="33"/>
    </location>
</feature>
<protein>
    <submittedName>
        <fullName evidence="2">DUF2798 domain-containing protein</fullName>
    </submittedName>
</protein>
<dbReference type="EMBL" id="JBIPKE010000015">
    <property type="protein sequence ID" value="MFH6983582.1"/>
    <property type="molecule type" value="Genomic_DNA"/>
</dbReference>
<feature type="transmembrane region" description="Helical" evidence="1">
    <location>
        <begin position="45"/>
        <end position="67"/>
    </location>
</feature>
<keyword evidence="1" id="KW-0472">Membrane</keyword>
<dbReference type="Pfam" id="PF11391">
    <property type="entry name" value="DUF2798"/>
    <property type="match status" value="1"/>
</dbReference>
<accession>A0ABW7N7J8</accession>
<dbReference type="RefSeq" id="WP_395417131.1">
    <property type="nucleotide sequence ID" value="NZ_JBIPKE010000015.1"/>
</dbReference>
<evidence type="ECO:0000313" key="3">
    <source>
        <dbReference type="Proteomes" id="UP001610063"/>
    </source>
</evidence>
<name>A0ABW7N7J8_9BACT</name>
<evidence type="ECO:0000313" key="2">
    <source>
        <dbReference type="EMBL" id="MFH6983582.1"/>
    </source>
</evidence>
<keyword evidence="3" id="KW-1185">Reference proteome</keyword>
<gene>
    <name evidence="2" type="ORF">ACHKAR_09040</name>
</gene>
<organism evidence="2 3">
    <name type="scientific">Marinoscillum luteum</name>
    <dbReference type="NCBI Taxonomy" id="861051"/>
    <lineage>
        <taxon>Bacteria</taxon>
        <taxon>Pseudomonadati</taxon>
        <taxon>Bacteroidota</taxon>
        <taxon>Cytophagia</taxon>
        <taxon>Cytophagales</taxon>
        <taxon>Reichenbachiellaceae</taxon>
        <taxon>Marinoscillum</taxon>
    </lineage>
</organism>
<dbReference type="Proteomes" id="UP001610063">
    <property type="component" value="Unassembled WGS sequence"/>
</dbReference>
<keyword evidence="1" id="KW-1133">Transmembrane helix</keyword>
<reference evidence="2 3" key="1">
    <citation type="journal article" date="2013" name="Int. J. Syst. Evol. Microbiol.">
        <title>Marinoscillum luteum sp. nov., isolated from marine sediment.</title>
        <authorList>
            <person name="Cha I.T."/>
            <person name="Park S.J."/>
            <person name="Kim S.J."/>
            <person name="Kim J.G."/>
            <person name="Jung M.Y."/>
            <person name="Shin K.S."/>
            <person name="Kwon K.K."/>
            <person name="Yang S.H."/>
            <person name="Seo Y.S."/>
            <person name="Rhee S.K."/>
        </authorList>
    </citation>
    <scope>NUCLEOTIDE SEQUENCE [LARGE SCALE GENOMIC DNA]</scope>
    <source>
        <strain evidence="2 3">KCTC 23939</strain>
    </source>
</reference>
<sequence length="75" mass="8722">MKTKFRKYLQTLMIVIPMSTIMSFVAILKNYGLKEDWGTMLFQSWYVMAPVAYVSALIIIPIVGRFFQHDEQGTN</sequence>